<dbReference type="Proteomes" id="UP000286415">
    <property type="component" value="Unassembled WGS sequence"/>
</dbReference>
<reference evidence="1 2" key="2">
    <citation type="journal article" date="2021" name="Genomics">
        <title>High-quality reference genome for Clonorchis sinensis.</title>
        <authorList>
            <person name="Young N.D."/>
            <person name="Stroehlein A.J."/>
            <person name="Kinkar L."/>
            <person name="Wang T."/>
            <person name="Sohn W.M."/>
            <person name="Chang B.C.H."/>
            <person name="Kaur P."/>
            <person name="Weisz D."/>
            <person name="Dudchenko O."/>
            <person name="Aiden E.L."/>
            <person name="Korhonen P.K."/>
            <person name="Gasser R.B."/>
        </authorList>
    </citation>
    <scope>NUCLEOTIDE SEQUENCE [LARGE SCALE GENOMIC DNA]</scope>
    <source>
        <strain evidence="1">Cs-k2</strain>
    </source>
</reference>
<protein>
    <submittedName>
        <fullName evidence="1">Uncharacterized protein</fullName>
    </submittedName>
</protein>
<proteinExistence type="predicted"/>
<gene>
    <name evidence="1" type="ORF">CSKR_202509</name>
</gene>
<comment type="caution">
    <text evidence="1">The sequence shown here is derived from an EMBL/GenBank/DDBJ whole genome shotgun (WGS) entry which is preliminary data.</text>
</comment>
<keyword evidence="2" id="KW-1185">Reference proteome</keyword>
<reference evidence="1 2" key="1">
    <citation type="journal article" date="2018" name="Biotechnol. Adv.">
        <title>Improved genomic resources and new bioinformatic workflow for the carcinogenic parasite Clonorchis sinensis: Biotechnological implications.</title>
        <authorList>
            <person name="Wang D."/>
            <person name="Korhonen P.K."/>
            <person name="Gasser R.B."/>
            <person name="Young N.D."/>
        </authorList>
    </citation>
    <scope>NUCLEOTIDE SEQUENCE [LARGE SCALE GENOMIC DNA]</scope>
    <source>
        <strain evidence="1">Cs-k2</strain>
    </source>
</reference>
<sequence>MDSNSAKTLASFLQTSCRAVRVHQLYGAGDDAHDPCGHQDDNEDNAVAFGDKSRSNKLVDSQERDCGDSDFDLIEEESVDNACVRIVHDPQADLGHTSAVPVDMFEDEGEFDVANGDVLLDDDEDATDVAGDIEEDLGVDADDGSFPFPIDRGVECKLVTRVTSTKHMQQIVGDCYLK</sequence>
<organism evidence="1 2">
    <name type="scientific">Clonorchis sinensis</name>
    <name type="common">Chinese liver fluke</name>
    <dbReference type="NCBI Taxonomy" id="79923"/>
    <lineage>
        <taxon>Eukaryota</taxon>
        <taxon>Metazoa</taxon>
        <taxon>Spiralia</taxon>
        <taxon>Lophotrochozoa</taxon>
        <taxon>Platyhelminthes</taxon>
        <taxon>Trematoda</taxon>
        <taxon>Digenea</taxon>
        <taxon>Opisthorchiida</taxon>
        <taxon>Opisthorchiata</taxon>
        <taxon>Opisthorchiidae</taxon>
        <taxon>Clonorchis</taxon>
    </lineage>
</organism>
<evidence type="ECO:0000313" key="1">
    <source>
        <dbReference type="EMBL" id="KAG5453416.1"/>
    </source>
</evidence>
<accession>A0A8T1MWZ5</accession>
<evidence type="ECO:0000313" key="2">
    <source>
        <dbReference type="Proteomes" id="UP000286415"/>
    </source>
</evidence>
<name>A0A8T1MWZ5_CLOSI</name>
<dbReference type="EMBL" id="NIRI02000013">
    <property type="protein sequence ID" value="KAG5453416.1"/>
    <property type="molecule type" value="Genomic_DNA"/>
</dbReference>
<dbReference type="AlphaFoldDB" id="A0A8T1MWZ5"/>